<feature type="domain" description="EamA" evidence="8">
    <location>
        <begin position="17"/>
        <end position="145"/>
    </location>
</feature>
<evidence type="ECO:0000256" key="3">
    <source>
        <dbReference type="ARBA" id="ARBA00022475"/>
    </source>
</evidence>
<evidence type="ECO:0000256" key="6">
    <source>
        <dbReference type="ARBA" id="ARBA00023136"/>
    </source>
</evidence>
<proteinExistence type="inferred from homology"/>
<comment type="similarity">
    <text evidence="2">Belongs to the EamA transporter family.</text>
</comment>
<dbReference type="Pfam" id="PF00892">
    <property type="entry name" value="EamA"/>
    <property type="match status" value="2"/>
</dbReference>
<dbReference type="SUPFAM" id="SSF103481">
    <property type="entry name" value="Multidrug resistance efflux transporter EmrE"/>
    <property type="match status" value="2"/>
</dbReference>
<comment type="caution">
    <text evidence="9">The sequence shown here is derived from an EMBL/GenBank/DDBJ whole genome shotgun (WGS) entry which is preliminary data.</text>
</comment>
<feature type="transmembrane region" description="Helical" evidence="7">
    <location>
        <begin position="74"/>
        <end position="97"/>
    </location>
</feature>
<evidence type="ECO:0000256" key="4">
    <source>
        <dbReference type="ARBA" id="ARBA00022692"/>
    </source>
</evidence>
<accession>A0ABS4GBD9</accession>
<feature type="transmembrane region" description="Helical" evidence="7">
    <location>
        <begin position="128"/>
        <end position="145"/>
    </location>
</feature>
<evidence type="ECO:0000259" key="8">
    <source>
        <dbReference type="Pfam" id="PF00892"/>
    </source>
</evidence>
<feature type="transmembrane region" description="Helical" evidence="7">
    <location>
        <begin position="248"/>
        <end position="265"/>
    </location>
</feature>
<feature type="transmembrane region" description="Helical" evidence="7">
    <location>
        <begin position="184"/>
        <end position="204"/>
    </location>
</feature>
<feature type="transmembrane region" description="Helical" evidence="7">
    <location>
        <begin position="14"/>
        <end position="34"/>
    </location>
</feature>
<evidence type="ECO:0000256" key="2">
    <source>
        <dbReference type="ARBA" id="ARBA00007362"/>
    </source>
</evidence>
<keyword evidence="3" id="KW-1003">Cell membrane</keyword>
<dbReference type="PANTHER" id="PTHR42920">
    <property type="entry name" value="OS03G0707200 PROTEIN-RELATED"/>
    <property type="match status" value="1"/>
</dbReference>
<feature type="transmembrane region" description="Helical" evidence="7">
    <location>
        <begin position="216"/>
        <end position="236"/>
    </location>
</feature>
<evidence type="ECO:0000313" key="9">
    <source>
        <dbReference type="EMBL" id="MBP1925004.1"/>
    </source>
</evidence>
<dbReference type="PANTHER" id="PTHR42920:SF5">
    <property type="entry name" value="EAMA DOMAIN-CONTAINING PROTEIN"/>
    <property type="match status" value="1"/>
</dbReference>
<dbReference type="InterPro" id="IPR037185">
    <property type="entry name" value="EmrE-like"/>
</dbReference>
<evidence type="ECO:0000256" key="1">
    <source>
        <dbReference type="ARBA" id="ARBA00004651"/>
    </source>
</evidence>
<feature type="transmembrane region" description="Helical" evidence="7">
    <location>
        <begin position="103"/>
        <end position="121"/>
    </location>
</feature>
<dbReference type="EMBL" id="JAGGKS010000002">
    <property type="protein sequence ID" value="MBP1925004.1"/>
    <property type="molecule type" value="Genomic_DNA"/>
</dbReference>
<organism evidence="9 10">
    <name type="scientific">Sedimentibacter acidaminivorans</name>
    <dbReference type="NCBI Taxonomy" id="913099"/>
    <lineage>
        <taxon>Bacteria</taxon>
        <taxon>Bacillati</taxon>
        <taxon>Bacillota</taxon>
        <taxon>Tissierellia</taxon>
        <taxon>Sedimentibacter</taxon>
    </lineage>
</organism>
<feature type="transmembrane region" description="Helical" evidence="7">
    <location>
        <begin position="157"/>
        <end position="177"/>
    </location>
</feature>
<dbReference type="RefSeq" id="WP_209510758.1">
    <property type="nucleotide sequence ID" value="NZ_JAGGKS010000002.1"/>
</dbReference>
<sequence>MDNKLSKKPNRKELIYEIGLLMTALIWGSSFPIGKVALTYYSPLFLAMSRYLLGGIIIGIYLNKRIFSITKQQLLGGALCGVIFYFAYLIQIVGLQYTAPAKQSFLAALYVIIVPFLYWIVYKKKPDIYNFVAAILTLIGIYLLTVNGPGGFNKGDLITIFSSFLYAAHIAVIGYLVKRMDPIILTFLQTIIAGIIGLGFSLVLEPLPTEFPLMGILSVIYLTVFCTIIAYGIQVLCQKYISEMKTSILLCLESVFGTLLSVIFLNDPFTIIMLIGCIIIFIGILTSETKWEFLKKKE</sequence>
<keyword evidence="10" id="KW-1185">Reference proteome</keyword>
<evidence type="ECO:0000256" key="5">
    <source>
        <dbReference type="ARBA" id="ARBA00022989"/>
    </source>
</evidence>
<name>A0ABS4GBD9_9FIRM</name>
<evidence type="ECO:0000256" key="7">
    <source>
        <dbReference type="SAM" id="Phobius"/>
    </source>
</evidence>
<dbReference type="Proteomes" id="UP001519342">
    <property type="component" value="Unassembled WGS sequence"/>
</dbReference>
<evidence type="ECO:0000313" key="10">
    <source>
        <dbReference type="Proteomes" id="UP001519342"/>
    </source>
</evidence>
<dbReference type="InterPro" id="IPR000620">
    <property type="entry name" value="EamA_dom"/>
</dbReference>
<feature type="transmembrane region" description="Helical" evidence="7">
    <location>
        <begin position="271"/>
        <end position="287"/>
    </location>
</feature>
<keyword evidence="5 7" id="KW-1133">Transmembrane helix</keyword>
<keyword evidence="6 7" id="KW-0472">Membrane</keyword>
<feature type="transmembrane region" description="Helical" evidence="7">
    <location>
        <begin position="40"/>
        <end position="62"/>
    </location>
</feature>
<keyword evidence="4 7" id="KW-0812">Transmembrane</keyword>
<gene>
    <name evidence="9" type="ORF">J2Z76_000861</name>
</gene>
<comment type="subcellular location">
    <subcellularLocation>
        <location evidence="1">Cell membrane</location>
        <topology evidence="1">Multi-pass membrane protein</topology>
    </subcellularLocation>
</comment>
<dbReference type="InterPro" id="IPR051258">
    <property type="entry name" value="Diverse_Substrate_Transporter"/>
</dbReference>
<feature type="domain" description="EamA" evidence="8">
    <location>
        <begin position="154"/>
        <end position="285"/>
    </location>
</feature>
<reference evidence="9 10" key="1">
    <citation type="submission" date="2021-03" db="EMBL/GenBank/DDBJ databases">
        <title>Genomic Encyclopedia of Type Strains, Phase IV (KMG-IV): sequencing the most valuable type-strain genomes for metagenomic binning, comparative biology and taxonomic classification.</title>
        <authorList>
            <person name="Goeker M."/>
        </authorList>
    </citation>
    <scope>NUCLEOTIDE SEQUENCE [LARGE SCALE GENOMIC DNA]</scope>
    <source>
        <strain evidence="9 10">DSM 24004</strain>
    </source>
</reference>
<protein>
    <submittedName>
        <fullName evidence="9">Drug/metabolite transporter (DMT)-like permease</fullName>
    </submittedName>
</protein>